<keyword evidence="1" id="KW-0732">Signal</keyword>
<sequence>MSKKLIAGCVFLFGMGLGVTAFAGSANITEEMAACLAECKLTNTHAYCWACCVQKQCPVID</sequence>
<evidence type="ECO:0000256" key="1">
    <source>
        <dbReference type="SAM" id="SignalP"/>
    </source>
</evidence>
<evidence type="ECO:0000313" key="3">
    <source>
        <dbReference type="Proteomes" id="UP000829194"/>
    </source>
</evidence>
<gene>
    <name evidence="2" type="ORF">MOV92_04175</name>
</gene>
<name>A0ABY3XFR4_9GAMM</name>
<evidence type="ECO:0000313" key="2">
    <source>
        <dbReference type="EMBL" id="UNP30478.1"/>
    </source>
</evidence>
<reference evidence="2 3" key="1">
    <citation type="submission" date="2022-03" db="EMBL/GenBank/DDBJ databases">
        <title>Complete genome sequence of Lysobacter capsici VKM B-2533 and Lysobacter gummosus 10.1.1, promising sources of lytic agents.</title>
        <authorList>
            <person name="Tarlachkov S.V."/>
            <person name="Kudryakova I.V."/>
            <person name="Afoshin A.S."/>
            <person name="Leontyevskaya E.A."/>
            <person name="Leontyevskaya N.V."/>
        </authorList>
    </citation>
    <scope>NUCLEOTIDE SEQUENCE [LARGE SCALE GENOMIC DNA]</scope>
    <source>
        <strain evidence="2 3">10.1.1</strain>
    </source>
</reference>
<keyword evidence="3" id="KW-1185">Reference proteome</keyword>
<feature type="chain" id="PRO_5046210486" evidence="1">
    <location>
        <begin position="24"/>
        <end position="61"/>
    </location>
</feature>
<accession>A0ABY3XFR4</accession>
<dbReference type="Proteomes" id="UP000829194">
    <property type="component" value="Chromosome"/>
</dbReference>
<organism evidence="2 3">
    <name type="scientific">Lysobacter gummosus</name>
    <dbReference type="NCBI Taxonomy" id="262324"/>
    <lineage>
        <taxon>Bacteria</taxon>
        <taxon>Pseudomonadati</taxon>
        <taxon>Pseudomonadota</taxon>
        <taxon>Gammaproteobacteria</taxon>
        <taxon>Lysobacterales</taxon>
        <taxon>Lysobacteraceae</taxon>
        <taxon>Lysobacter</taxon>
    </lineage>
</organism>
<dbReference type="EMBL" id="CP093547">
    <property type="protein sequence ID" value="UNP30478.1"/>
    <property type="molecule type" value="Genomic_DNA"/>
</dbReference>
<proteinExistence type="predicted"/>
<protein>
    <submittedName>
        <fullName evidence="2">Uncharacterized protein</fullName>
    </submittedName>
</protein>
<feature type="signal peptide" evidence="1">
    <location>
        <begin position="1"/>
        <end position="23"/>
    </location>
</feature>
<dbReference type="RefSeq" id="WP_057941707.1">
    <property type="nucleotide sequence ID" value="NZ_CP011131.1"/>
</dbReference>